<dbReference type="EMBL" id="ML213533">
    <property type="protein sequence ID" value="TFK46120.1"/>
    <property type="molecule type" value="Genomic_DNA"/>
</dbReference>
<accession>A0A5C3MLD9</accession>
<feature type="chain" id="PRO_5022819996" description="Secreted protein" evidence="1">
    <location>
        <begin position="33"/>
        <end position="90"/>
    </location>
</feature>
<evidence type="ECO:0000313" key="3">
    <source>
        <dbReference type="Proteomes" id="UP000305948"/>
    </source>
</evidence>
<protein>
    <recommendedName>
        <fullName evidence="4">Secreted protein</fullName>
    </recommendedName>
</protein>
<gene>
    <name evidence="2" type="ORF">OE88DRAFT_1668291</name>
</gene>
<evidence type="ECO:0000313" key="2">
    <source>
        <dbReference type="EMBL" id="TFK46120.1"/>
    </source>
</evidence>
<keyword evidence="1" id="KW-0732">Signal</keyword>
<reference evidence="2 3" key="1">
    <citation type="journal article" date="2019" name="Nat. Ecol. Evol.">
        <title>Megaphylogeny resolves global patterns of mushroom evolution.</title>
        <authorList>
            <person name="Varga T."/>
            <person name="Krizsan K."/>
            <person name="Foldi C."/>
            <person name="Dima B."/>
            <person name="Sanchez-Garcia M."/>
            <person name="Sanchez-Ramirez S."/>
            <person name="Szollosi G.J."/>
            <person name="Szarkandi J.G."/>
            <person name="Papp V."/>
            <person name="Albert L."/>
            <person name="Andreopoulos W."/>
            <person name="Angelini C."/>
            <person name="Antonin V."/>
            <person name="Barry K.W."/>
            <person name="Bougher N.L."/>
            <person name="Buchanan P."/>
            <person name="Buyck B."/>
            <person name="Bense V."/>
            <person name="Catcheside P."/>
            <person name="Chovatia M."/>
            <person name="Cooper J."/>
            <person name="Damon W."/>
            <person name="Desjardin D."/>
            <person name="Finy P."/>
            <person name="Geml J."/>
            <person name="Haridas S."/>
            <person name="Hughes K."/>
            <person name="Justo A."/>
            <person name="Karasinski D."/>
            <person name="Kautmanova I."/>
            <person name="Kiss B."/>
            <person name="Kocsube S."/>
            <person name="Kotiranta H."/>
            <person name="LaButti K.M."/>
            <person name="Lechner B.E."/>
            <person name="Liimatainen K."/>
            <person name="Lipzen A."/>
            <person name="Lukacs Z."/>
            <person name="Mihaltcheva S."/>
            <person name="Morgado L.N."/>
            <person name="Niskanen T."/>
            <person name="Noordeloos M.E."/>
            <person name="Ohm R.A."/>
            <person name="Ortiz-Santana B."/>
            <person name="Ovrebo C."/>
            <person name="Racz N."/>
            <person name="Riley R."/>
            <person name="Savchenko A."/>
            <person name="Shiryaev A."/>
            <person name="Soop K."/>
            <person name="Spirin V."/>
            <person name="Szebenyi C."/>
            <person name="Tomsovsky M."/>
            <person name="Tulloss R.E."/>
            <person name="Uehling J."/>
            <person name="Grigoriev I.V."/>
            <person name="Vagvolgyi C."/>
            <person name="Papp T."/>
            <person name="Martin F.M."/>
            <person name="Miettinen O."/>
            <person name="Hibbett D.S."/>
            <person name="Nagy L.G."/>
        </authorList>
    </citation>
    <scope>NUCLEOTIDE SEQUENCE [LARGE SCALE GENOMIC DNA]</scope>
    <source>
        <strain evidence="2 3">OMC1185</strain>
    </source>
</reference>
<feature type="signal peptide" evidence="1">
    <location>
        <begin position="1"/>
        <end position="32"/>
    </location>
</feature>
<keyword evidence="3" id="KW-1185">Reference proteome</keyword>
<sequence length="90" mass="9712">MSSCTRSTRFLHRYHHIMIQFIGGLLLYGASSLVDPTATPPVPVATRAGRTEPCPGAQFGSISRVDYTGAEATLSVHRPSSVFIGFIFSL</sequence>
<dbReference type="Proteomes" id="UP000305948">
    <property type="component" value="Unassembled WGS sequence"/>
</dbReference>
<proteinExistence type="predicted"/>
<evidence type="ECO:0000256" key="1">
    <source>
        <dbReference type="SAM" id="SignalP"/>
    </source>
</evidence>
<dbReference type="AlphaFoldDB" id="A0A5C3MLD9"/>
<evidence type="ECO:0008006" key="4">
    <source>
        <dbReference type="Google" id="ProtNLM"/>
    </source>
</evidence>
<name>A0A5C3MLD9_9AGAM</name>
<organism evidence="2 3">
    <name type="scientific">Heliocybe sulcata</name>
    <dbReference type="NCBI Taxonomy" id="5364"/>
    <lineage>
        <taxon>Eukaryota</taxon>
        <taxon>Fungi</taxon>
        <taxon>Dikarya</taxon>
        <taxon>Basidiomycota</taxon>
        <taxon>Agaricomycotina</taxon>
        <taxon>Agaricomycetes</taxon>
        <taxon>Gloeophyllales</taxon>
        <taxon>Gloeophyllaceae</taxon>
        <taxon>Heliocybe</taxon>
    </lineage>
</organism>
<feature type="non-terminal residue" evidence="2">
    <location>
        <position position="1"/>
    </location>
</feature>